<keyword evidence="2" id="KW-0472">Membrane</keyword>
<organism evidence="3 4">
    <name type="scientific">Cellulomonas humilata</name>
    <dbReference type="NCBI Taxonomy" id="144055"/>
    <lineage>
        <taxon>Bacteria</taxon>
        <taxon>Bacillati</taxon>
        <taxon>Actinomycetota</taxon>
        <taxon>Actinomycetes</taxon>
        <taxon>Micrococcales</taxon>
        <taxon>Cellulomonadaceae</taxon>
        <taxon>Cellulomonas</taxon>
    </lineage>
</organism>
<keyword evidence="2" id="KW-1133">Transmembrane helix</keyword>
<keyword evidence="2" id="KW-0812">Transmembrane</keyword>
<evidence type="ECO:0000256" key="2">
    <source>
        <dbReference type="SAM" id="Phobius"/>
    </source>
</evidence>
<evidence type="ECO:0000313" key="3">
    <source>
        <dbReference type="EMBL" id="NUU19067.1"/>
    </source>
</evidence>
<evidence type="ECO:0000313" key="4">
    <source>
        <dbReference type="Proteomes" id="UP000565724"/>
    </source>
</evidence>
<gene>
    <name evidence="3" type="ORF">HP550_17605</name>
</gene>
<feature type="region of interest" description="Disordered" evidence="1">
    <location>
        <begin position="157"/>
        <end position="177"/>
    </location>
</feature>
<dbReference type="EMBL" id="JABMCI010000070">
    <property type="protein sequence ID" value="NUU19067.1"/>
    <property type="molecule type" value="Genomic_DNA"/>
</dbReference>
<dbReference type="RefSeq" id="WP_175348985.1">
    <property type="nucleotide sequence ID" value="NZ_JABMCI010000070.1"/>
</dbReference>
<keyword evidence="4" id="KW-1185">Reference proteome</keyword>
<feature type="region of interest" description="Disordered" evidence="1">
    <location>
        <begin position="114"/>
        <end position="143"/>
    </location>
</feature>
<comment type="caution">
    <text evidence="3">The sequence shown here is derived from an EMBL/GenBank/DDBJ whole genome shotgun (WGS) entry which is preliminary data.</text>
</comment>
<accession>A0A7Y6A5M0</accession>
<dbReference type="Proteomes" id="UP000565724">
    <property type="component" value="Unassembled WGS sequence"/>
</dbReference>
<proteinExistence type="predicted"/>
<evidence type="ECO:0000256" key="1">
    <source>
        <dbReference type="SAM" id="MobiDB-lite"/>
    </source>
</evidence>
<protein>
    <submittedName>
        <fullName evidence="3">Uncharacterized protein</fullName>
    </submittedName>
</protein>
<dbReference type="AlphaFoldDB" id="A0A7Y6A5M0"/>
<sequence length="420" mass="43102">MTIDLSAALHDLVDGHRPGGPPPVDVPRVRSRARRRRAVHVGAVGAVGVGTAGAVAIGAMYVTGTRDARIVLPADPSTAPSDTATLDSLVILPSDPSAAPGECGSNISPLLGTPDPTLGMRASAWSDPSAQSGERSVPQPRPLGAFASSTVYLDVVSSLPEDGAGPPSTELSSTQDTLAMVEQSYSDRLAERDAGEAVKQSVLDDLAGAVESLRTSVEQKLAAGEETAPPTALARVRVLVTQDDRVVATATLPREGQSDADAAWDRTPSGLLRETVILDLVTCTVDGVGGELLPTGTYGALVVRDGEPLTGLTGPWTIVVPPQVAVSGLPGDFPTDVVPMPPGRLLSVSGDAATGWEVQISVEGLDRLNAAAALLTDVDDAEEEALDPLGATVIVPGWSVHVVPASADGQMTLVYRVTPD</sequence>
<feature type="transmembrane region" description="Helical" evidence="2">
    <location>
        <begin position="38"/>
        <end position="62"/>
    </location>
</feature>
<feature type="region of interest" description="Disordered" evidence="1">
    <location>
        <begin position="12"/>
        <end position="31"/>
    </location>
</feature>
<reference evidence="3 4" key="1">
    <citation type="submission" date="2020-05" db="EMBL/GenBank/DDBJ databases">
        <title>Genome Sequencing of Type Strains.</title>
        <authorList>
            <person name="Lemaire J.F."/>
            <person name="Inderbitzin P."/>
            <person name="Gregorio O.A."/>
            <person name="Collins S.B."/>
            <person name="Wespe N."/>
            <person name="Knight-Connoni V."/>
        </authorList>
    </citation>
    <scope>NUCLEOTIDE SEQUENCE [LARGE SCALE GENOMIC DNA]</scope>
    <source>
        <strain evidence="3 4">ATCC 25174</strain>
    </source>
</reference>
<name>A0A7Y6A5M0_9CELL</name>